<dbReference type="RefSeq" id="WP_018185543.1">
    <property type="nucleotide sequence ID" value="NZ_JAUZVT010000001.1"/>
</dbReference>
<gene>
    <name evidence="1" type="ORF">Q9S78_04255</name>
</gene>
<evidence type="ECO:0000313" key="1">
    <source>
        <dbReference type="EMBL" id="MDT3329875.1"/>
    </source>
</evidence>
<protein>
    <submittedName>
        <fullName evidence="1">Uncharacterized protein</fullName>
    </submittedName>
</protein>
<organism evidence="1 2">
    <name type="scientific">Microbacterium aquilitoris</name>
    <dbReference type="NCBI Taxonomy" id="3067307"/>
    <lineage>
        <taxon>Bacteria</taxon>
        <taxon>Bacillati</taxon>
        <taxon>Actinomycetota</taxon>
        <taxon>Actinomycetes</taxon>
        <taxon>Micrococcales</taxon>
        <taxon>Microbacteriaceae</taxon>
        <taxon>Microbacterium</taxon>
    </lineage>
</organism>
<name>A0ABU3GGP3_9MICO</name>
<sequence>MVKRIDVHYGGTLYSIGEESFETFSAQVAAALDAGHGWIVVNDGEGAPRPAHLLISPGVPIALIPIPDESEPEAAAEGHFTP</sequence>
<proteinExistence type="predicted"/>
<reference evidence="1 2" key="1">
    <citation type="submission" date="2023-08" db="EMBL/GenBank/DDBJ databases">
        <title>Microbacterium aquilitoris sp. nov. and Microbacterium gwkjibeachense sp. nov., isolated from beach.</title>
        <authorList>
            <person name="Lee S.D."/>
            <person name="Yang H."/>
            <person name="Kim I."/>
        </authorList>
    </citation>
    <scope>NUCLEOTIDE SEQUENCE [LARGE SCALE GENOMIC DNA]</scope>
    <source>
        <strain evidence="1 2">KSW-18</strain>
    </source>
</reference>
<dbReference type="EMBL" id="JAUZVT010000001">
    <property type="protein sequence ID" value="MDT3329875.1"/>
    <property type="molecule type" value="Genomic_DNA"/>
</dbReference>
<dbReference type="Proteomes" id="UP001262835">
    <property type="component" value="Unassembled WGS sequence"/>
</dbReference>
<comment type="caution">
    <text evidence="1">The sequence shown here is derived from an EMBL/GenBank/DDBJ whole genome shotgun (WGS) entry which is preliminary data.</text>
</comment>
<accession>A0ABU3GGP3</accession>
<keyword evidence="2" id="KW-1185">Reference proteome</keyword>
<evidence type="ECO:0000313" key="2">
    <source>
        <dbReference type="Proteomes" id="UP001262835"/>
    </source>
</evidence>